<gene>
    <name evidence="7" type="ORF">CHU95_20135</name>
</gene>
<protein>
    <recommendedName>
        <fullName evidence="6">SF3 helicase domain-containing protein</fullName>
    </recommendedName>
</protein>
<feature type="domain" description="SF3 helicase" evidence="6">
    <location>
        <begin position="725"/>
        <end position="888"/>
    </location>
</feature>
<dbReference type="InterPro" id="IPR004968">
    <property type="entry name" value="DNA_primase/NTPase_C"/>
</dbReference>
<accession>A0A255YQF1</accession>
<dbReference type="Pfam" id="PF08706">
    <property type="entry name" value="D5_N"/>
    <property type="match status" value="1"/>
</dbReference>
<dbReference type="InterPro" id="IPR027417">
    <property type="entry name" value="P-loop_NTPase"/>
</dbReference>
<keyword evidence="2" id="KW-0378">Hydrolase</keyword>
<dbReference type="InterPro" id="IPR006500">
    <property type="entry name" value="Helicase_put_C_phage/plasmid"/>
</dbReference>
<dbReference type="Pfam" id="PF12965">
    <property type="entry name" value="DUF3854"/>
    <property type="match status" value="1"/>
</dbReference>
<feature type="compositionally biased region" description="Low complexity" evidence="5">
    <location>
        <begin position="1044"/>
        <end position="1057"/>
    </location>
</feature>
<dbReference type="AlphaFoldDB" id="A0A255YQF1"/>
<sequence length="1057" mass="116931">MAEGRVWSDITSATRANRKNPCWACGAKDWPCCYQTHVTTGAIRWTCGHAHDEFHYSPEGREISWHEARGYERRDGWVPTARRRLAARDAKAEARARKPAASALTCDAVYEKVLSMCPLSDGHRGALLARPGMTEEIMKVAGYATAKALDGVGLLIRDIKGAEKVPGMPEPGSQRFQMVAGALLVPVRNHAGDIVGMRQRVETEDGGKKYLWLPGSVPAVHFPAVTAARQSGRLIVTEGEIKADLVTSIGDYALSIPGVSSWRLAIDEVVDCQLVDADGGSFYNELVIALDADFKRKFGVAQAVAAMAAEALARNIPASVLDWPEALGKGLDDFLTREGAGRGPDLYAGATFRQVTEELVEELQALADRLLQEEQDRRDAAAAAAGGVDESPAIGGEDDYEEYDRLAGDALRGLIDETQEVGSEGHIRKMEMQEQQEFAVDAAKVAVRRIVDRPRKELLLDDDLRRAFLAHVETLGEAECTRLRIYKPIIELFRKVDTALSADGFAAPARRALEGYLSHARTEVGFALRMAARFRHEILHAGGLGWYVWDGMSWVHDPDEVRVMAKAQQLTFEIEAELDFAEACALAGVYGPTKASKAAAEYRKVAGNLHGPSDGEMRDFADKERAEHAKYCDHTQSAAFIRSAVSFLRPHLEVDDKALDAHPHLLNTRSGIVDLRTGALTPHDPAMLLTQITSCGWSPRPASCPRWTRFVEEVLAEEDGSVDPEYVRYFKALIGYAAWGIATEQKLVSVWGEGANGKTVLFEAVRDILGSYARTIEPALLIKADADSGGKPRADILALRAARFVLASEPERGEAMAEGLVKRLTGGDQMSARYGYSNEVVEFRFNGKIFLLCNSLLRISGTDRGIWRRQEVLRFLRLWRVAGEENDQRMKDLPLADKNLAMDLRGEMDGILAWIVEGAVDWHKHGLIRPRRVTDAVVEYRGEQDRVGQFIAERVERDESSDKPWVAQSRLYDAYKKWCLDSGTQPMAKDRLKGALKDHGFHESRNAGGMIWKGLYLLPEPASSDRNDQAAGRTGSYYNGGHVQQQAPAQQQRRMRF</sequence>
<name>A0A255YQF1_9PROT</name>
<dbReference type="PROSITE" id="PS51206">
    <property type="entry name" value="SF3_HELICASE_1"/>
    <property type="match status" value="1"/>
</dbReference>
<dbReference type="InterPro" id="IPR051620">
    <property type="entry name" value="ORF904-like_C"/>
</dbReference>
<comment type="caution">
    <text evidence="7">The sequence shown here is derived from an EMBL/GenBank/DDBJ whole genome shotgun (WGS) entry which is preliminary data.</text>
</comment>
<dbReference type="EMBL" id="NOXU01000032">
    <property type="protein sequence ID" value="OYQ31463.1"/>
    <property type="molecule type" value="Genomic_DNA"/>
</dbReference>
<evidence type="ECO:0000256" key="2">
    <source>
        <dbReference type="ARBA" id="ARBA00022801"/>
    </source>
</evidence>
<dbReference type="NCBIfam" id="TIGR01613">
    <property type="entry name" value="primase_Cterm"/>
    <property type="match status" value="1"/>
</dbReference>
<dbReference type="Proteomes" id="UP000216998">
    <property type="component" value="Unassembled WGS sequence"/>
</dbReference>
<dbReference type="Pfam" id="PF03288">
    <property type="entry name" value="Pox_D5"/>
    <property type="match status" value="1"/>
</dbReference>
<dbReference type="InterPro" id="IPR024385">
    <property type="entry name" value="DUF3854"/>
</dbReference>
<dbReference type="GO" id="GO:0016787">
    <property type="term" value="F:hydrolase activity"/>
    <property type="evidence" value="ECO:0007669"/>
    <property type="project" value="UniProtKB-KW"/>
</dbReference>
<keyword evidence="1" id="KW-0547">Nucleotide-binding</keyword>
<evidence type="ECO:0000313" key="7">
    <source>
        <dbReference type="EMBL" id="OYQ31463.1"/>
    </source>
</evidence>
<evidence type="ECO:0000256" key="3">
    <source>
        <dbReference type="ARBA" id="ARBA00022806"/>
    </source>
</evidence>
<dbReference type="PANTHER" id="PTHR35372">
    <property type="entry name" value="ATP BINDING PROTEIN-RELATED"/>
    <property type="match status" value="1"/>
</dbReference>
<feature type="region of interest" description="Disordered" evidence="5">
    <location>
        <begin position="1023"/>
        <end position="1057"/>
    </location>
</feature>
<dbReference type="OrthoDB" id="9763644at2"/>
<evidence type="ECO:0000313" key="8">
    <source>
        <dbReference type="Proteomes" id="UP000216998"/>
    </source>
</evidence>
<dbReference type="PANTHER" id="PTHR35372:SF2">
    <property type="entry name" value="SF3 HELICASE DOMAIN-CONTAINING PROTEIN"/>
    <property type="match status" value="1"/>
</dbReference>
<dbReference type="InterPro" id="IPR014818">
    <property type="entry name" value="Phage/plasmid_primase_P4_C"/>
</dbReference>
<proteinExistence type="predicted"/>
<evidence type="ECO:0000256" key="1">
    <source>
        <dbReference type="ARBA" id="ARBA00022741"/>
    </source>
</evidence>
<keyword evidence="8" id="KW-1185">Reference proteome</keyword>
<dbReference type="SMART" id="SM00885">
    <property type="entry name" value="D5_N"/>
    <property type="match status" value="1"/>
</dbReference>
<evidence type="ECO:0000259" key="6">
    <source>
        <dbReference type="PROSITE" id="PS51206"/>
    </source>
</evidence>
<evidence type="ECO:0000256" key="4">
    <source>
        <dbReference type="ARBA" id="ARBA00022840"/>
    </source>
</evidence>
<reference evidence="7 8" key="1">
    <citation type="submission" date="2017-07" db="EMBL/GenBank/DDBJ databases">
        <title>Niveispirillum cyanobacteriorum sp. nov., isolated from cyanobacterial aggregates in a eutrophic lake.</title>
        <authorList>
            <person name="Cai H."/>
        </authorList>
    </citation>
    <scope>NUCLEOTIDE SEQUENCE [LARGE SCALE GENOMIC DNA]</scope>
    <source>
        <strain evidence="8">TH1-14</strain>
    </source>
</reference>
<organism evidence="7 8">
    <name type="scientific">Niveispirillum lacus</name>
    <dbReference type="NCBI Taxonomy" id="1981099"/>
    <lineage>
        <taxon>Bacteria</taxon>
        <taxon>Pseudomonadati</taxon>
        <taxon>Pseudomonadota</taxon>
        <taxon>Alphaproteobacteria</taxon>
        <taxon>Rhodospirillales</taxon>
        <taxon>Azospirillaceae</taxon>
        <taxon>Niveispirillum</taxon>
    </lineage>
</organism>
<dbReference type="GO" id="GO:0004386">
    <property type="term" value="F:helicase activity"/>
    <property type="evidence" value="ECO:0007669"/>
    <property type="project" value="UniProtKB-KW"/>
</dbReference>
<dbReference type="GO" id="GO:0005524">
    <property type="term" value="F:ATP binding"/>
    <property type="evidence" value="ECO:0007669"/>
    <property type="project" value="UniProtKB-KW"/>
</dbReference>
<keyword evidence="4" id="KW-0067">ATP-binding</keyword>
<evidence type="ECO:0000256" key="5">
    <source>
        <dbReference type="SAM" id="MobiDB-lite"/>
    </source>
</evidence>
<keyword evidence="3" id="KW-0347">Helicase</keyword>
<dbReference type="Gene3D" id="3.40.50.300">
    <property type="entry name" value="P-loop containing nucleotide triphosphate hydrolases"/>
    <property type="match status" value="1"/>
</dbReference>
<dbReference type="InterPro" id="IPR014015">
    <property type="entry name" value="Helicase_SF3_DNA-vir"/>
</dbReference>